<gene>
    <name evidence="2" type="ORF">C6I21_04285</name>
</gene>
<protein>
    <recommendedName>
        <fullName evidence="1">Na+-translocating membrane potential-generating system MpsC domain-containing protein</fullName>
    </recommendedName>
</protein>
<comment type="caution">
    <text evidence="2">The sequence shown here is derived from an EMBL/GenBank/DDBJ whole genome shotgun (WGS) entry which is preliminary data.</text>
</comment>
<dbReference type="RefSeq" id="WP_105958204.1">
    <property type="nucleotide sequence ID" value="NZ_PVNS01000003.1"/>
</dbReference>
<keyword evidence="3" id="KW-1185">Reference proteome</keyword>
<dbReference type="InterPro" id="IPR018745">
    <property type="entry name" value="MpsC"/>
</dbReference>
<accession>A0A2P6MJX7</accession>
<dbReference type="AlphaFoldDB" id="A0A2P6MJX7"/>
<evidence type="ECO:0000313" key="2">
    <source>
        <dbReference type="EMBL" id="PRO66568.1"/>
    </source>
</evidence>
<dbReference type="Pfam" id="PF10057">
    <property type="entry name" value="MpsC"/>
    <property type="match status" value="1"/>
</dbReference>
<evidence type="ECO:0000313" key="3">
    <source>
        <dbReference type="Proteomes" id="UP000243650"/>
    </source>
</evidence>
<organism evidence="2 3">
    <name type="scientific">Alkalicoccus urumqiensis</name>
    <name type="common">Bacillus urumqiensis</name>
    <dbReference type="NCBI Taxonomy" id="1548213"/>
    <lineage>
        <taxon>Bacteria</taxon>
        <taxon>Bacillati</taxon>
        <taxon>Bacillota</taxon>
        <taxon>Bacilli</taxon>
        <taxon>Bacillales</taxon>
        <taxon>Bacillaceae</taxon>
        <taxon>Alkalicoccus</taxon>
    </lineage>
</organism>
<sequence length="228" mass="26640">MTQEKTREAEVSGFMTSLLRRHFGRGPQAVYVTIAPPYMTVQLRGFLTPMEEGLLRQGDKRRVMQTRDVVMDELRPHIVEELRQAADLELKELYMDWDLDTENAMLIGVLDTEDVREAEWPADIHRDMLVKALSDASEKAEKRPERVDLHMLSDRIILAERHQILVRIEKQLIQNGVVEELKLAKRPIERQVLKEVPLQRAVSRKIEHYFVEWNFDTDKGFVVLVLEA</sequence>
<dbReference type="Proteomes" id="UP000243650">
    <property type="component" value="Unassembled WGS sequence"/>
</dbReference>
<proteinExistence type="predicted"/>
<evidence type="ECO:0000259" key="1">
    <source>
        <dbReference type="Pfam" id="PF10057"/>
    </source>
</evidence>
<dbReference type="EMBL" id="PVNS01000003">
    <property type="protein sequence ID" value="PRO66568.1"/>
    <property type="molecule type" value="Genomic_DNA"/>
</dbReference>
<name>A0A2P6MJX7_ALKUR</name>
<feature type="domain" description="Na+-translocating membrane potential-generating system MpsC" evidence="1">
    <location>
        <begin position="5"/>
        <end position="111"/>
    </location>
</feature>
<reference evidence="2 3" key="1">
    <citation type="submission" date="2018-03" db="EMBL/GenBank/DDBJ databases">
        <title>Bacillus urumqiensis sp. nov., a moderately haloalkaliphilic bacterium isolated from a salt lake.</title>
        <authorList>
            <person name="Zhao B."/>
            <person name="Liao Z."/>
        </authorList>
    </citation>
    <scope>NUCLEOTIDE SEQUENCE [LARGE SCALE GENOMIC DNA]</scope>
    <source>
        <strain evidence="2 3">BZ-SZ-XJ18</strain>
    </source>
</reference>
<dbReference type="OrthoDB" id="2677857at2"/>